<organism evidence="1 2">
    <name type="scientific">Faucicola osloensis</name>
    <name type="common">Moraxella osloensis</name>
    <dbReference type="NCBI Taxonomy" id="34062"/>
    <lineage>
        <taxon>Bacteria</taxon>
        <taxon>Pseudomonadati</taxon>
        <taxon>Pseudomonadota</taxon>
        <taxon>Gammaproteobacteria</taxon>
        <taxon>Moraxellales</taxon>
        <taxon>Moraxellaceae</taxon>
        <taxon>Faucicola</taxon>
    </lineage>
</organism>
<proteinExistence type="predicted"/>
<evidence type="ECO:0008006" key="3">
    <source>
        <dbReference type="Google" id="ProtNLM"/>
    </source>
</evidence>
<name>A0A2D2LXZ6_FAUOS</name>
<geneLocation type="plasmid" evidence="2">
    <name>pnp7-2</name>
</geneLocation>
<dbReference type="Proteomes" id="UP000229340">
    <property type="component" value="Plasmid pNP7-2"/>
</dbReference>
<sequence length="202" mass="22483">MKKIVLPVVIASIALQGCSTLVYKEDKKRLNDYVKGRQLTLPTREEFQAINQRAKTQIIDQSVDKMPYHWLAAGKKGDQKTFYVNVGPTAKTKYSNTASAFTKTVEKDGSFSISLTEIFCFDGYGNNTLFGKFRADGTKKFSLDAVLPAPGHDDDDHIAPYESLMAKTICALGGFSEDSPIIYLRYSPMSRPNSHKIKIELG</sequence>
<evidence type="ECO:0000313" key="2">
    <source>
        <dbReference type="Proteomes" id="UP000229340"/>
    </source>
</evidence>
<dbReference type="AlphaFoldDB" id="A0A2D2LXZ6"/>
<dbReference type="EMBL" id="CP024445">
    <property type="protein sequence ID" value="ATR79911.1"/>
    <property type="molecule type" value="Genomic_DNA"/>
</dbReference>
<dbReference type="RefSeq" id="WP_100271236.1">
    <property type="nucleotide sequence ID" value="NZ_CP024445.1"/>
</dbReference>
<protein>
    <recommendedName>
        <fullName evidence="3">Lipoprotein</fullName>
    </recommendedName>
</protein>
<reference evidence="2" key="1">
    <citation type="submission" date="2017-10" db="EMBL/GenBank/DDBJ databases">
        <title>Complete genome sequence of Moraxella osloensis NP7 isolated from human skin.</title>
        <authorList>
            <person name="Lee K."/>
            <person name="Lim J.Y."/>
            <person name="Hwang I."/>
        </authorList>
    </citation>
    <scope>NUCLEOTIDE SEQUENCE [LARGE SCALE GENOMIC DNA]</scope>
    <source>
        <strain evidence="2">NP7</strain>
        <plasmid evidence="2">pnp7-2</plasmid>
    </source>
</reference>
<dbReference type="PROSITE" id="PS51257">
    <property type="entry name" value="PROKAR_LIPOPROTEIN"/>
    <property type="match status" value="1"/>
</dbReference>
<evidence type="ECO:0000313" key="1">
    <source>
        <dbReference type="EMBL" id="ATR79911.1"/>
    </source>
</evidence>
<accession>A0A2D2LXZ6</accession>
<gene>
    <name evidence="1" type="ORF">NP7_11190</name>
</gene>
<keyword evidence="1" id="KW-0614">Plasmid</keyword>